<dbReference type="EMBL" id="LGRX02029582">
    <property type="protein sequence ID" value="KAK3246658.1"/>
    <property type="molecule type" value="Genomic_DNA"/>
</dbReference>
<protein>
    <submittedName>
        <fullName evidence="2">Uncharacterized protein</fullName>
    </submittedName>
</protein>
<dbReference type="Proteomes" id="UP001190700">
    <property type="component" value="Unassembled WGS sequence"/>
</dbReference>
<evidence type="ECO:0000313" key="2">
    <source>
        <dbReference type="EMBL" id="KAK3246658.1"/>
    </source>
</evidence>
<name>A0AAE0C1F5_9CHLO</name>
<evidence type="ECO:0000313" key="3">
    <source>
        <dbReference type="Proteomes" id="UP001190700"/>
    </source>
</evidence>
<reference evidence="2 3" key="1">
    <citation type="journal article" date="2015" name="Genome Biol. Evol.">
        <title>Comparative Genomics of a Bacterivorous Green Alga Reveals Evolutionary Causalities and Consequences of Phago-Mixotrophic Mode of Nutrition.</title>
        <authorList>
            <person name="Burns J.A."/>
            <person name="Paasch A."/>
            <person name="Narechania A."/>
            <person name="Kim E."/>
        </authorList>
    </citation>
    <scope>NUCLEOTIDE SEQUENCE [LARGE SCALE GENOMIC DNA]</scope>
    <source>
        <strain evidence="2 3">PLY_AMNH</strain>
    </source>
</reference>
<feature type="compositionally biased region" description="Gly residues" evidence="1">
    <location>
        <begin position="62"/>
        <end position="81"/>
    </location>
</feature>
<feature type="compositionally biased region" description="Acidic residues" evidence="1">
    <location>
        <begin position="95"/>
        <end position="107"/>
    </location>
</feature>
<feature type="region of interest" description="Disordered" evidence="1">
    <location>
        <begin position="56"/>
        <end position="113"/>
    </location>
</feature>
<gene>
    <name evidence="2" type="ORF">CYMTET_43810</name>
</gene>
<dbReference type="AlphaFoldDB" id="A0AAE0C1F5"/>
<keyword evidence="3" id="KW-1185">Reference proteome</keyword>
<sequence length="177" mass="19407">MSPQAIRLKKRKLMQKAAKKEMMSERRKLEQDLDAARAMGAAQMKAELKQARADLAKMKAKQGGGAASGRGGGARRGGGRNGPILRVGINGVNELTDEDQEEEEEEYAPPVPILPADVNEKFKSVAGLKRMEDILKTLNDLPSGWDDSKPRGGVERKAVVSHVVDLHNEGKLDFFKF</sequence>
<proteinExistence type="predicted"/>
<organism evidence="2 3">
    <name type="scientific">Cymbomonas tetramitiformis</name>
    <dbReference type="NCBI Taxonomy" id="36881"/>
    <lineage>
        <taxon>Eukaryota</taxon>
        <taxon>Viridiplantae</taxon>
        <taxon>Chlorophyta</taxon>
        <taxon>Pyramimonadophyceae</taxon>
        <taxon>Pyramimonadales</taxon>
        <taxon>Pyramimonadaceae</taxon>
        <taxon>Cymbomonas</taxon>
    </lineage>
</organism>
<evidence type="ECO:0000256" key="1">
    <source>
        <dbReference type="SAM" id="MobiDB-lite"/>
    </source>
</evidence>
<accession>A0AAE0C1F5</accession>
<comment type="caution">
    <text evidence="2">The sequence shown here is derived from an EMBL/GenBank/DDBJ whole genome shotgun (WGS) entry which is preliminary data.</text>
</comment>